<dbReference type="GO" id="GO:0000932">
    <property type="term" value="C:P-body"/>
    <property type="evidence" value="ECO:0007669"/>
    <property type="project" value="TreeGrafter"/>
</dbReference>
<comment type="caution">
    <text evidence="10">The sequence shown here is derived from an EMBL/GenBank/DDBJ whole genome shotgun (WGS) entry which is preliminary data.</text>
</comment>
<dbReference type="InterPro" id="IPR008594">
    <property type="entry name" value="DcpS/DCS2"/>
</dbReference>
<reference evidence="10" key="1">
    <citation type="submission" date="2020-03" db="EMBL/GenBank/DDBJ databases">
        <authorList>
            <person name="Chebbi M.A."/>
            <person name="Drezen J.M."/>
        </authorList>
    </citation>
    <scope>NUCLEOTIDE SEQUENCE</scope>
    <source>
        <tissue evidence="10">Whole body</tissue>
    </source>
</reference>
<keyword evidence="6" id="KW-0539">Nucleus</keyword>
<evidence type="ECO:0000256" key="6">
    <source>
        <dbReference type="ARBA" id="ARBA00023242"/>
    </source>
</evidence>
<dbReference type="PANTHER" id="PTHR12978">
    <property type="entry name" value="HISTIDINE TRIAD HIT PROTEIN MEMBER"/>
    <property type="match status" value="1"/>
</dbReference>
<evidence type="ECO:0000256" key="9">
    <source>
        <dbReference type="ARBA" id="ARBA00048222"/>
    </source>
</evidence>
<dbReference type="GO" id="GO:0000340">
    <property type="term" value="F:RNA 7-methylguanosine cap binding"/>
    <property type="evidence" value="ECO:0007669"/>
    <property type="project" value="TreeGrafter"/>
</dbReference>
<proteinExistence type="inferred from homology"/>
<dbReference type="EMBL" id="JAAOIC020000067">
    <property type="protein sequence ID" value="KAG8034404.1"/>
    <property type="molecule type" value="Genomic_DNA"/>
</dbReference>
<evidence type="ECO:0000313" key="11">
    <source>
        <dbReference type="Proteomes" id="UP000729913"/>
    </source>
</evidence>
<organism evidence="10 11">
    <name type="scientific">Cotesia typhae</name>
    <dbReference type="NCBI Taxonomy" id="2053667"/>
    <lineage>
        <taxon>Eukaryota</taxon>
        <taxon>Metazoa</taxon>
        <taxon>Ecdysozoa</taxon>
        <taxon>Arthropoda</taxon>
        <taxon>Hexapoda</taxon>
        <taxon>Insecta</taxon>
        <taxon>Pterygota</taxon>
        <taxon>Neoptera</taxon>
        <taxon>Endopterygota</taxon>
        <taxon>Hymenoptera</taxon>
        <taxon>Apocrita</taxon>
        <taxon>Ichneumonoidea</taxon>
        <taxon>Braconidae</taxon>
        <taxon>Microgastrinae</taxon>
        <taxon>Cotesia</taxon>
    </lineage>
</organism>
<dbReference type="PANTHER" id="PTHR12978:SF0">
    <property type="entry name" value="M7GPPPX DIPHOSPHATASE"/>
    <property type="match status" value="1"/>
</dbReference>
<dbReference type="Pfam" id="PF11969">
    <property type="entry name" value="DcpS_C"/>
    <property type="match status" value="1"/>
</dbReference>
<dbReference type="PROSITE" id="PS00892">
    <property type="entry name" value="HIT_1"/>
    <property type="match status" value="1"/>
</dbReference>
<evidence type="ECO:0000256" key="7">
    <source>
        <dbReference type="ARBA" id="ARBA00029885"/>
    </source>
</evidence>
<comment type="catalytic activity">
    <reaction evidence="9">
        <text>a 5'-end (N(7)-methyl 5'-triphosphoguanosine)-ribonucleoside in mRNA + H2O = N(7)-methyl-GMP + a 5'-end diphospho-ribonucleoside in mRNA + 2 H(+)</text>
        <dbReference type="Rhea" id="RHEA:65388"/>
        <dbReference type="Rhea" id="RHEA-COMP:17165"/>
        <dbReference type="Rhea" id="RHEA-COMP:17167"/>
        <dbReference type="ChEBI" id="CHEBI:15377"/>
        <dbReference type="ChEBI" id="CHEBI:15378"/>
        <dbReference type="ChEBI" id="CHEBI:58285"/>
        <dbReference type="ChEBI" id="CHEBI:156461"/>
        <dbReference type="ChEBI" id="CHEBI:167616"/>
        <dbReference type="EC" id="3.6.1.59"/>
    </reaction>
</comment>
<dbReference type="GO" id="GO:0140932">
    <property type="term" value="F:5'-(N(7)-methyl 5'-triphosphoguanosine)-[mRNA] diphosphatase activity"/>
    <property type="evidence" value="ECO:0007669"/>
    <property type="project" value="UniProtKB-EC"/>
</dbReference>
<evidence type="ECO:0000256" key="4">
    <source>
        <dbReference type="ARBA" id="ARBA00015636"/>
    </source>
</evidence>
<dbReference type="GO" id="GO:0000290">
    <property type="term" value="P:deadenylation-dependent decapping of nuclear-transcribed mRNA"/>
    <property type="evidence" value="ECO:0007669"/>
    <property type="project" value="InterPro"/>
</dbReference>
<dbReference type="Proteomes" id="UP000729913">
    <property type="component" value="Unassembled WGS sequence"/>
</dbReference>
<comment type="similarity">
    <text evidence="2">Belongs to the HIT family.</text>
</comment>
<dbReference type="EC" id="3.6.1.59" evidence="3"/>
<dbReference type="GO" id="GO:0005634">
    <property type="term" value="C:nucleus"/>
    <property type="evidence" value="ECO:0007669"/>
    <property type="project" value="UniProtKB-SubCell"/>
</dbReference>
<evidence type="ECO:0000256" key="8">
    <source>
        <dbReference type="ARBA" id="ARBA00030609"/>
    </source>
</evidence>
<evidence type="ECO:0000256" key="5">
    <source>
        <dbReference type="ARBA" id="ARBA00022801"/>
    </source>
</evidence>
<dbReference type="OrthoDB" id="10264956at2759"/>
<evidence type="ECO:0000256" key="2">
    <source>
        <dbReference type="ARBA" id="ARBA00010208"/>
    </source>
</evidence>
<evidence type="ECO:0000256" key="3">
    <source>
        <dbReference type="ARBA" id="ARBA00012520"/>
    </source>
</evidence>
<gene>
    <name evidence="10" type="ORF">G9C98_007480</name>
</gene>
<evidence type="ECO:0000313" key="10">
    <source>
        <dbReference type="EMBL" id="KAG8034404.1"/>
    </source>
</evidence>
<dbReference type="AlphaFoldDB" id="A0A8J5R8W3"/>
<comment type="subcellular location">
    <subcellularLocation>
        <location evidence="1">Nucleus</location>
    </subcellularLocation>
</comment>
<keyword evidence="11" id="KW-1185">Reference proteome</keyword>
<protein>
    <recommendedName>
        <fullName evidence="4">m7GpppX diphosphatase</fullName>
        <ecNumber evidence="3">3.6.1.59</ecNumber>
    </recommendedName>
    <alternativeName>
        <fullName evidence="8">Decapping scavenger enzyme</fullName>
    </alternativeName>
    <alternativeName>
        <fullName evidence="7">Scavenger mRNA-decapping enzyme DcpS</fullName>
    </alternativeName>
</protein>
<accession>A0A8J5R8W3</accession>
<sequence>MADTTVDFLCQQNTEKKNITNNGNKSNNNGTEAVKNKIDDQDDVHELLKNMSNFEVKKILRNNATHKQIAIEDFYTIEETPEIYKNVTYPSISKQLSLKWVDNILDGTAEADRVIFNDKDEKTGFVLVKDLKWKDGISNLYLIAITRLKLTSIRELSESHLPLLKNIKEAGSRAIEAKYNIPANRLRIYFHYQPSYYHLHVHFTALTVENAGTLVERAHLLSTVINNIEMMSDYYQKATLTFRICKYKAYKPYEDYLKNGANEKESTEEDDRLAKRLRLSV</sequence>
<name>A0A8J5R8W3_9HYME</name>
<dbReference type="InterPro" id="IPR019808">
    <property type="entry name" value="Histidine_triad_CS"/>
</dbReference>
<keyword evidence="5" id="KW-0378">Hydrolase</keyword>
<dbReference type="FunFam" id="3.30.428.10:FF:000006">
    <property type="entry name" value="m7GpppX diphosphatase"/>
    <property type="match status" value="1"/>
</dbReference>
<reference evidence="10" key="2">
    <citation type="submission" date="2021-04" db="EMBL/GenBank/DDBJ databases">
        <title>Genome-wide patterns of bracovirus chromosomal integration into multiple host tissues during parasitism.</title>
        <authorList>
            <person name="Chebbi M.A.C."/>
        </authorList>
    </citation>
    <scope>NUCLEOTIDE SEQUENCE</scope>
    <source>
        <tissue evidence="10">Whole body</tissue>
    </source>
</reference>
<evidence type="ECO:0000256" key="1">
    <source>
        <dbReference type="ARBA" id="ARBA00004123"/>
    </source>
</evidence>